<feature type="region of interest" description="Disordered" evidence="11">
    <location>
        <begin position="405"/>
        <end position="456"/>
    </location>
</feature>
<feature type="compositionally biased region" description="Polar residues" evidence="11">
    <location>
        <begin position="480"/>
        <end position="491"/>
    </location>
</feature>
<keyword evidence="9" id="KW-0906">Nuclear pore complex</keyword>
<dbReference type="GO" id="GO:0003723">
    <property type="term" value="F:RNA binding"/>
    <property type="evidence" value="ECO:0007669"/>
    <property type="project" value="TreeGrafter"/>
</dbReference>
<keyword evidence="10" id="KW-0539">Nucleus</keyword>
<comment type="subcellular location">
    <subcellularLocation>
        <location evidence="1">Nucleus</location>
        <location evidence="1">Nuclear pore complex</location>
    </subcellularLocation>
</comment>
<keyword evidence="7" id="KW-0653">Protein transport</keyword>
<dbReference type="InterPro" id="IPR025574">
    <property type="entry name" value="Nucleoporin_FG_rpt"/>
</dbReference>
<evidence type="ECO:0000256" key="9">
    <source>
        <dbReference type="ARBA" id="ARBA00023132"/>
    </source>
</evidence>
<evidence type="ECO:0000259" key="12">
    <source>
        <dbReference type="PROSITE" id="PS51434"/>
    </source>
</evidence>
<sequence>MFGSSSFGGFGQQNQQGVNNASQPSGTGMFGQPAPGAAGAGTGSVFGQPATTNAFGTPAFGQPATGTAFGASQTPGFGANNNMQSAPMSTPFSFNQSSTSSFGAPKPATTGFGGFGSSTPSVPAQTGTSFGFGGTSTPVQSQPAAGTFGASTGFGQGNSSFFGQPSSTPNTAFGGFGGGMSGVQSVTQGSATVPYAPFREDMTPNEPKAHAKTFEVHQSLTSMPAYQSMSSEELRLMDYQQGRGKGTAGPSTLAPAAGSAPNATSTSSFGFGAQPNAFGANTNTTSGFGQTSTNAFGQPATGGSTGLFGQSATSQMNTGSSLFGAQNNTANAGTGGLFGQNKPNTFGASTTTPMFGTQNNAGSTGTGSLFGSGATGTQATPSSGFSFGANNNASAPSTGFNFGATNNNAAQGSQAKPLFGGFGASTTQPAQQPSTGFSFGASTTQPPASTGSTFGSGGSTFSFGANNNNNASAKPGGLFGNNNAQPSTTPSFGGFGATSNNNNNAGAKPGFSFGASNSTGTGTGTGFGAPAAGTTGGFGASNTANQASGGLFGAKPAGTSLFGANTGNTATTGTNTSGFNASSTTNQASGGLFGAKPAGTSLFGNNNASQPATGGSSLFGNAGAAGGATNAPGTGGGLFGSSTANNAAKPAFSFGASTTGGTGATTGGLFGQSQPAAGTGPSLFGQSQPAGGAGASGGLFGAKPLGASAPAPGASVAPPTLTSNPYGTDNLLGQVPTTTAANQSPLPFNVAPKNKPPLVPPFRASPRNAVRVTRLRGSTPGLDMSRSVREGTPVDRTTPVRAGSVGLFRNPSDAAVLPSQAFLPRSTSKRLVLDADTSLTHSPSFRASVPRAVTPRARFSPAVEKVVASGLDGDTSLVAPARDASVLASTPASNLKASATELRSPRVRQKGDYFTEPALPVLRAMPFEELAQVSNFVVGRVGFGQVSFLEPVDLTSVPDLGFVAGGVVQLRAKECFVYPQEEDLESDEPLDGLLPHYVPVPKAPLGTGLNVPARVSLEGCWPVDRATREPLKDEQLPRVKQHINKLRNKKDTAFVSYEASRGTWTFTVPHFSRYGLDDSDEEMDEAPPTDPVSTEDEDAPPPMALGEDESGSDESEMRESELGANHGDDMDADHWEPTVAAAMPLRRSMTAGAAMRATPGPEARKVQVMRASFFGQAPPTTGPVGGVSHGPWVPPPPPPPDLQRSAEREAENELMAETDVLPEADLGASDPVPPARRPVPLVRLDAQHTALNTSSASEPALAWARASRVGWGPRGMLVHQPALGRATPRDSWSHMHMTPVPVYTDTEAQAQVDAMSRLLLERLLAHTERQPGELAPRVSFRPGTTCADVAQLYAVDDKRYAAQLWHLASALFDPLDLALPDAAPAALVSHVRQRRRKAALSAWLERAVAASVQAEVRAHTAASRSTEQVFAWLTGHQVEEAAEAAMEAGQVRLATLVAQAGGSLEMRADLQEQLAVWRSEGVDAELDTSVRRVYELLAGNVTHAQVNDARGRPKQTLAMAAGLDWRRALGLHVWYGTVWEAPLSASIRSYEAAWRESDSTAAPLPVYQAEAQLGLLRKRELIQQEGAPRDALFELLMLHVDATYPLEHALEPRHFGRSALDHTLPWHLLMYLSRALGVRSLNDAVVGERLTTAYAAQLEASGQWHWAAFVLLHLSNDVVRQRAVQALLTRHVVQLDEHATWLQTELCVPEAWLWAARATASHAQGDYYAEYQHRLRANDLSGAHAIAVRYLAAEAFVQGDTQVLVDLFSPMAEAAEAPVPVPVSGWNEGGRVFLDYAMLPQKLPMLLAQARTGTSSSNERHALQQAIHRTHELLERVPRLYPDTTDLMSTVARTEMLAVLHNLARLLASEAGAAEPTMHWTPAHPPEVEQLQSAARDFGEALLAGL</sequence>
<evidence type="ECO:0000256" key="4">
    <source>
        <dbReference type="ARBA" id="ARBA00022737"/>
    </source>
</evidence>
<dbReference type="Gene3D" id="1.25.40.690">
    <property type="match status" value="1"/>
</dbReference>
<feature type="compositionally biased region" description="Low complexity" evidence="11">
    <location>
        <begin position="12"/>
        <end position="23"/>
    </location>
</feature>
<protein>
    <recommendedName>
        <fullName evidence="12">Peptidase S59 domain-containing protein</fullName>
    </recommendedName>
</protein>
<evidence type="ECO:0000256" key="8">
    <source>
        <dbReference type="ARBA" id="ARBA00023010"/>
    </source>
</evidence>
<keyword evidence="5" id="KW-0068">Autocatalytic cleavage</keyword>
<dbReference type="Gene3D" id="3.30.1610.10">
    <property type="entry name" value="Peptidase S59, nucleoporin"/>
    <property type="match status" value="1"/>
</dbReference>
<keyword evidence="6" id="KW-0509">mRNA transport</keyword>
<dbReference type="GO" id="GO:0006606">
    <property type="term" value="P:protein import into nucleus"/>
    <property type="evidence" value="ECO:0007669"/>
    <property type="project" value="TreeGrafter"/>
</dbReference>
<evidence type="ECO:0000256" key="2">
    <source>
        <dbReference type="ARBA" id="ARBA00008926"/>
    </source>
</evidence>
<dbReference type="InterPro" id="IPR037665">
    <property type="entry name" value="Nucleoporin_S59-like"/>
</dbReference>
<dbReference type="Proteomes" id="UP001214415">
    <property type="component" value="Chromosome 1"/>
</dbReference>
<evidence type="ECO:0000313" key="14">
    <source>
        <dbReference type="Proteomes" id="UP001214415"/>
    </source>
</evidence>
<dbReference type="InterPro" id="IPR021967">
    <property type="entry name" value="Nup98_C"/>
</dbReference>
<reference evidence="13" key="1">
    <citation type="submission" date="2023-03" db="EMBL/GenBank/DDBJ databases">
        <title>Mating type loci evolution in Malassezia.</title>
        <authorList>
            <person name="Coelho M.A."/>
        </authorList>
    </citation>
    <scope>NUCLEOTIDE SEQUENCE</scope>
    <source>
        <strain evidence="13">CBS 12830</strain>
    </source>
</reference>
<dbReference type="PANTHER" id="PTHR23198">
    <property type="entry name" value="NUCLEOPORIN"/>
    <property type="match status" value="1"/>
</dbReference>
<dbReference type="FunFam" id="1.10.10.2360:FF:000001">
    <property type="entry name" value="Nuclear pore complex protein Nup98-Nup96"/>
    <property type="match status" value="1"/>
</dbReference>
<evidence type="ECO:0000256" key="1">
    <source>
        <dbReference type="ARBA" id="ARBA00004567"/>
    </source>
</evidence>
<feature type="region of interest" description="Disordered" evidence="11">
    <location>
        <begin position="709"/>
        <end position="764"/>
    </location>
</feature>
<dbReference type="PANTHER" id="PTHR23198:SF6">
    <property type="entry name" value="NUCLEAR PORE COMPLEX PROTEIN NUP98-NUP96"/>
    <property type="match status" value="1"/>
</dbReference>
<feature type="compositionally biased region" description="Gly residues" evidence="11">
    <location>
        <begin position="1"/>
        <end position="11"/>
    </location>
</feature>
<gene>
    <name evidence="13" type="ORF">MEQU1_000268</name>
</gene>
<evidence type="ECO:0000256" key="3">
    <source>
        <dbReference type="ARBA" id="ARBA00022448"/>
    </source>
</evidence>
<feature type="region of interest" description="Disordered" evidence="11">
    <location>
        <begin position="665"/>
        <end position="697"/>
    </location>
</feature>
<evidence type="ECO:0000256" key="5">
    <source>
        <dbReference type="ARBA" id="ARBA00022813"/>
    </source>
</evidence>
<feature type="compositionally biased region" description="Low complexity" evidence="11">
    <location>
        <begin position="709"/>
        <end position="719"/>
    </location>
</feature>
<evidence type="ECO:0000313" key="13">
    <source>
        <dbReference type="EMBL" id="WFD21613.1"/>
    </source>
</evidence>
<dbReference type="Pfam" id="PF04096">
    <property type="entry name" value="Nucleoporin2"/>
    <property type="match status" value="1"/>
</dbReference>
<feature type="compositionally biased region" description="Pro residues" evidence="11">
    <location>
        <begin position="1192"/>
        <end position="1201"/>
    </location>
</feature>
<evidence type="ECO:0000256" key="10">
    <source>
        <dbReference type="ARBA" id="ARBA00023242"/>
    </source>
</evidence>
<proteinExistence type="inferred from homology"/>
<dbReference type="GO" id="GO:0008139">
    <property type="term" value="F:nuclear localization sequence binding"/>
    <property type="evidence" value="ECO:0007669"/>
    <property type="project" value="TreeGrafter"/>
</dbReference>
<comment type="similarity">
    <text evidence="2">Belongs to the nucleoporin GLFG family.</text>
</comment>
<dbReference type="InterPro" id="IPR007230">
    <property type="entry name" value="Nup98_auto-Pept-S59_dom"/>
</dbReference>
<evidence type="ECO:0000256" key="6">
    <source>
        <dbReference type="ARBA" id="ARBA00022816"/>
    </source>
</evidence>
<feature type="compositionally biased region" description="Basic and acidic residues" evidence="11">
    <location>
        <begin position="1115"/>
        <end position="1133"/>
    </location>
</feature>
<dbReference type="InterPro" id="IPR036903">
    <property type="entry name" value="Nup98_auto-Pept-S59_dom_sf"/>
</dbReference>
<evidence type="ECO:0000256" key="7">
    <source>
        <dbReference type="ARBA" id="ARBA00022927"/>
    </source>
</evidence>
<dbReference type="Pfam" id="PF12110">
    <property type="entry name" value="Nup96"/>
    <property type="match status" value="1"/>
</dbReference>
<feature type="region of interest" description="Disordered" evidence="11">
    <location>
        <begin position="777"/>
        <end position="803"/>
    </location>
</feature>
<dbReference type="EMBL" id="CP119900">
    <property type="protein sequence ID" value="WFD21613.1"/>
    <property type="molecule type" value="Genomic_DNA"/>
</dbReference>
<accession>A0AAF0E9F8</accession>
<feature type="domain" description="Peptidase S59" evidence="12">
    <location>
        <begin position="910"/>
        <end position="1071"/>
    </location>
</feature>
<dbReference type="GO" id="GO:0034398">
    <property type="term" value="P:telomere tethering at nuclear periphery"/>
    <property type="evidence" value="ECO:0007669"/>
    <property type="project" value="TreeGrafter"/>
</dbReference>
<feature type="region of interest" description="Disordered" evidence="11">
    <location>
        <begin position="1176"/>
        <end position="1211"/>
    </location>
</feature>
<dbReference type="GO" id="GO:0006405">
    <property type="term" value="P:RNA export from nucleus"/>
    <property type="evidence" value="ECO:0007669"/>
    <property type="project" value="TreeGrafter"/>
</dbReference>
<dbReference type="PROSITE" id="PS51434">
    <property type="entry name" value="NUP_C"/>
    <property type="match status" value="1"/>
</dbReference>
<feature type="region of interest" description="Disordered" evidence="11">
    <location>
        <begin position="241"/>
        <end position="271"/>
    </location>
</feature>
<keyword evidence="3" id="KW-0813">Transport</keyword>
<dbReference type="GO" id="GO:0017056">
    <property type="term" value="F:structural constituent of nuclear pore"/>
    <property type="evidence" value="ECO:0007669"/>
    <property type="project" value="InterPro"/>
</dbReference>
<dbReference type="GO" id="GO:0044614">
    <property type="term" value="C:nuclear pore cytoplasmic filaments"/>
    <property type="evidence" value="ECO:0007669"/>
    <property type="project" value="TreeGrafter"/>
</dbReference>
<keyword evidence="4" id="KW-0677">Repeat</keyword>
<dbReference type="FunFam" id="3.30.1610.10:FF:000003">
    <property type="entry name" value="Nucleoporin SONB, putative"/>
    <property type="match status" value="1"/>
</dbReference>
<feature type="compositionally biased region" description="Acidic residues" evidence="11">
    <location>
        <begin position="1077"/>
        <end position="1099"/>
    </location>
</feature>
<feature type="compositionally biased region" description="Polar residues" evidence="11">
    <location>
        <begin position="735"/>
        <end position="746"/>
    </location>
</feature>
<name>A0AAF0E9F8_9BASI</name>
<feature type="compositionally biased region" description="Polar residues" evidence="11">
    <location>
        <begin position="424"/>
        <end position="447"/>
    </location>
</feature>
<feature type="region of interest" description="Disordered" evidence="11">
    <location>
        <begin position="473"/>
        <end position="503"/>
    </location>
</feature>
<keyword evidence="8" id="KW-0811">Translocation</keyword>
<dbReference type="SUPFAM" id="SSF82215">
    <property type="entry name" value="C-terminal autoproteolytic domain of nucleoporin nup98"/>
    <property type="match status" value="1"/>
</dbReference>
<dbReference type="Gene3D" id="1.10.10.2360">
    <property type="match status" value="1"/>
</dbReference>
<dbReference type="Pfam" id="PF13634">
    <property type="entry name" value="Nucleoporin_FG"/>
    <property type="match status" value="3"/>
</dbReference>
<feature type="region of interest" description="Disordered" evidence="11">
    <location>
        <begin position="1"/>
        <end position="45"/>
    </location>
</feature>
<dbReference type="GO" id="GO:0000973">
    <property type="term" value="P:post-transcriptional tethering of RNA polymerase II gene DNA at nuclear periphery"/>
    <property type="evidence" value="ECO:0007669"/>
    <property type="project" value="TreeGrafter"/>
</dbReference>
<feature type="region of interest" description="Disordered" evidence="11">
    <location>
        <begin position="1075"/>
        <end position="1133"/>
    </location>
</feature>
<dbReference type="GO" id="GO:0051028">
    <property type="term" value="P:mRNA transport"/>
    <property type="evidence" value="ECO:0007669"/>
    <property type="project" value="UniProtKB-KW"/>
</dbReference>
<evidence type="ECO:0000256" key="11">
    <source>
        <dbReference type="SAM" id="MobiDB-lite"/>
    </source>
</evidence>
<organism evidence="13 14">
    <name type="scientific">Malassezia equina</name>
    <dbReference type="NCBI Taxonomy" id="1381935"/>
    <lineage>
        <taxon>Eukaryota</taxon>
        <taxon>Fungi</taxon>
        <taxon>Dikarya</taxon>
        <taxon>Basidiomycota</taxon>
        <taxon>Ustilaginomycotina</taxon>
        <taxon>Malasseziomycetes</taxon>
        <taxon>Malasseziales</taxon>
        <taxon>Malasseziaceae</taxon>
        <taxon>Malassezia</taxon>
    </lineage>
</organism>
<keyword evidence="14" id="KW-1185">Reference proteome</keyword>